<gene>
    <name evidence="1" type="ORF">NNO07_22595</name>
</gene>
<evidence type="ECO:0000313" key="1">
    <source>
        <dbReference type="EMBL" id="MDA8485866.1"/>
    </source>
</evidence>
<dbReference type="Proteomes" id="UP001211689">
    <property type="component" value="Unassembled WGS sequence"/>
</dbReference>
<protein>
    <recommendedName>
        <fullName evidence="3">DUF4391 domain-containing protein</fullName>
    </recommendedName>
</protein>
<evidence type="ECO:0008006" key="3">
    <source>
        <dbReference type="Google" id="ProtNLM"/>
    </source>
</evidence>
<name>A0ABT4YAG3_METRE</name>
<accession>A0ABT4YAG3</accession>
<dbReference type="EMBL" id="JANEWF010000035">
    <property type="protein sequence ID" value="MDA8485866.1"/>
    <property type="molecule type" value="Genomic_DNA"/>
</dbReference>
<keyword evidence="2" id="KW-1185">Reference proteome</keyword>
<organism evidence="1 2">
    <name type="scientific">Metapseudomonas resinovorans</name>
    <name type="common">Pseudomonas resinovorans</name>
    <dbReference type="NCBI Taxonomy" id="53412"/>
    <lineage>
        <taxon>Bacteria</taxon>
        <taxon>Pseudomonadati</taxon>
        <taxon>Pseudomonadota</taxon>
        <taxon>Gammaproteobacteria</taxon>
        <taxon>Pseudomonadales</taxon>
        <taxon>Pseudomonadaceae</taxon>
        <taxon>Metapseudomonas</taxon>
    </lineage>
</organism>
<proteinExistence type="predicted"/>
<dbReference type="RefSeq" id="WP_271472023.1">
    <property type="nucleotide sequence ID" value="NZ_JANEWF010000035.1"/>
</dbReference>
<comment type="caution">
    <text evidence="1">The sequence shown here is derived from an EMBL/GenBank/DDBJ whole genome shotgun (WGS) entry which is preliminary data.</text>
</comment>
<evidence type="ECO:0000313" key="2">
    <source>
        <dbReference type="Proteomes" id="UP001211689"/>
    </source>
</evidence>
<reference evidence="1 2" key="1">
    <citation type="submission" date="2022-07" db="EMBL/GenBank/DDBJ databases">
        <title>Genome Analysis of Selected Gammaproteobacteria from Nigerian Food snails.</title>
        <authorList>
            <person name="Okafor A.C."/>
        </authorList>
    </citation>
    <scope>NUCLEOTIDE SEQUENCE [LARGE SCALE GENOMIC DNA]</scope>
    <source>
        <strain evidence="1 2">Awg 2</strain>
    </source>
</reference>
<sequence>MLSSDELAELAAAIVATAETLGQTISASASEMMADDLAEFPQPVIAGALRACRRELTGKLTLAAILQRIQGADGRPEPNEAWAIAVDSFDQAATVLMTPEIQQAASVATPIYQGRDKVGARMAFLATYERLVVDARQQGVAVSWVLSLGHSQEGRSLAIETAQRLGRLPAPVAQDLLEYHHLESIANDGSAIAGLLTGEAGEATPEVNSHLDKIRKRLARRQKAKLRLRDRHLRHEREDMARRRAAVEETIKNLEEARHG</sequence>